<evidence type="ECO:0000313" key="2">
    <source>
        <dbReference type="Proteomes" id="UP000541154"/>
    </source>
</evidence>
<gene>
    <name evidence="1" type="ORF">ETB97_011405</name>
</gene>
<dbReference type="Proteomes" id="UP000541154">
    <property type="component" value="Unassembled WGS sequence"/>
</dbReference>
<dbReference type="Gene3D" id="3.40.50.720">
    <property type="entry name" value="NAD(P)-binding Rossmann-like Domain"/>
    <property type="match status" value="1"/>
</dbReference>
<dbReference type="PANTHER" id="PTHR32487">
    <property type="entry name" value="3-OXO-DELTA(4,5)-STEROID 5-BETA-REDUCTASE"/>
    <property type="match status" value="1"/>
</dbReference>
<accession>A0A8H6ECS0</accession>
<dbReference type="EMBL" id="SPNV01000007">
    <property type="protein sequence ID" value="KAF5866520.1"/>
    <property type="molecule type" value="Genomic_DNA"/>
</dbReference>
<evidence type="ECO:0000313" key="1">
    <source>
        <dbReference type="EMBL" id="KAF5866520.1"/>
    </source>
</evidence>
<dbReference type="AlphaFoldDB" id="A0A8H6ECS0"/>
<comment type="caution">
    <text evidence="1">The sequence shown here is derived from an EMBL/GenBank/DDBJ whole genome shotgun (WGS) entry which is preliminary data.</text>
</comment>
<protein>
    <submittedName>
        <fullName evidence="1">Uncharacterized protein</fullName>
    </submittedName>
</protein>
<dbReference type="PANTHER" id="PTHR32487:SF0">
    <property type="entry name" value="3-OXO-DELTA(4,5)-STEROID 5-BETA-REDUCTASE"/>
    <property type="match status" value="1"/>
</dbReference>
<reference evidence="1 2" key="1">
    <citation type="submission" date="2019-04" db="EMBL/GenBank/DDBJ databases">
        <title>Aspergillus burnettii sp. nov., novel species from soil in southeast Queensland.</title>
        <authorList>
            <person name="Gilchrist C.L.M."/>
            <person name="Pitt J.I."/>
            <person name="Lange L."/>
            <person name="Lacey H.J."/>
            <person name="Vuong D."/>
            <person name="Midgley D.J."/>
            <person name="Greenfield P."/>
            <person name="Bradbury M."/>
            <person name="Lacey E."/>
            <person name="Busk P.K."/>
            <person name="Pilgaard B."/>
            <person name="Chooi Y.H."/>
            <person name="Piggott A.M."/>
        </authorList>
    </citation>
    <scope>NUCLEOTIDE SEQUENCE [LARGE SCALE GENOMIC DNA]</scope>
    <source>
        <strain evidence="1 2">FRR 5400</strain>
    </source>
</reference>
<sequence length="144" mass="16649">MPTNQRYWEGTEDVSYATLIGDLTIFVSTRKSCANEAFNSRRQRRLPVAFPKAVSREGEFQLDWSLAEWCQDKRKVWEDLCDRQGSPGAKVAFDLAGWTVGDFLFQRTWSATLSVNKARRFGWTCHIDPYQSFVDTFDKFRSSG</sequence>
<organism evidence="1 2">
    <name type="scientific">Petromyces alliaceus</name>
    <name type="common">Aspergillus alliaceus</name>
    <dbReference type="NCBI Taxonomy" id="209559"/>
    <lineage>
        <taxon>Eukaryota</taxon>
        <taxon>Fungi</taxon>
        <taxon>Dikarya</taxon>
        <taxon>Ascomycota</taxon>
        <taxon>Pezizomycotina</taxon>
        <taxon>Eurotiomycetes</taxon>
        <taxon>Eurotiomycetidae</taxon>
        <taxon>Eurotiales</taxon>
        <taxon>Aspergillaceae</taxon>
        <taxon>Aspergillus</taxon>
        <taxon>Aspergillus subgen. Circumdati</taxon>
    </lineage>
</organism>
<keyword evidence="2" id="KW-1185">Reference proteome</keyword>
<proteinExistence type="predicted"/>
<name>A0A8H6ECS0_PETAA</name>